<keyword evidence="4" id="KW-1185">Reference proteome</keyword>
<gene>
    <name evidence="3" type="ordered locus">CA_C2193</name>
</gene>
<dbReference type="AlphaFoldDB" id="Q97H21"/>
<dbReference type="Pfam" id="PF13524">
    <property type="entry name" value="Glyco_trans_1_2"/>
    <property type="match status" value="1"/>
</dbReference>
<dbReference type="HOGENOM" id="CLU_033615_2_0_9"/>
<dbReference type="PATRIC" id="fig|272562.8.peg.2394"/>
<accession>Q97H21</accession>
<name>Q97H21_CLOAB</name>
<protein>
    <submittedName>
        <fullName evidence="3">Ucharacterized protein, CGEB homolog</fullName>
    </submittedName>
</protein>
<dbReference type="KEGG" id="cac:CA_C2193"/>
<dbReference type="GeneID" id="44998672"/>
<reference evidence="3 4" key="1">
    <citation type="journal article" date="2001" name="J. Bacteriol.">
        <title>Genome sequence and comparative analysis of the solvent-producing bacterium Clostridium acetobutylicum.</title>
        <authorList>
            <person name="Nolling J."/>
            <person name="Breton G."/>
            <person name="Omelchenko M.V."/>
            <person name="Makarova K.S."/>
            <person name="Zeng Q."/>
            <person name="Gibson R."/>
            <person name="Lee H.M."/>
            <person name="Dubois J."/>
            <person name="Qiu D."/>
            <person name="Hitti J."/>
            <person name="Wolf Y.I."/>
            <person name="Tatusov R.L."/>
            <person name="Sabathe F."/>
            <person name="Doucette-Stamm L."/>
            <person name="Soucaille P."/>
            <person name="Daly M.J."/>
            <person name="Bennett G.N."/>
            <person name="Koonin E.V."/>
            <person name="Smith D.R."/>
        </authorList>
    </citation>
    <scope>NUCLEOTIDE SEQUENCE [LARGE SCALE GENOMIC DNA]</scope>
    <source>
        <strain evidence="4">ATCC 824 / DSM 792 / JCM 1419 / LMG 5710 / VKM B-1787</strain>
    </source>
</reference>
<evidence type="ECO:0000259" key="1">
    <source>
        <dbReference type="Pfam" id="PF12996"/>
    </source>
</evidence>
<dbReference type="Pfam" id="PF12996">
    <property type="entry name" value="DUF3880"/>
    <property type="match status" value="1"/>
</dbReference>
<dbReference type="RefSeq" id="WP_010965491.1">
    <property type="nucleotide sequence ID" value="NC_003030.1"/>
</dbReference>
<dbReference type="InterPro" id="IPR055259">
    <property type="entry name" value="YkvP/CgeB_Glyco_trans-like"/>
</dbReference>
<dbReference type="Proteomes" id="UP000000814">
    <property type="component" value="Chromosome"/>
</dbReference>
<evidence type="ECO:0000313" key="4">
    <source>
        <dbReference type="Proteomes" id="UP000000814"/>
    </source>
</evidence>
<dbReference type="EMBL" id="AE001437">
    <property type="protein sequence ID" value="AAK80150.1"/>
    <property type="molecule type" value="Genomic_DNA"/>
</dbReference>
<dbReference type="InterPro" id="IPR024542">
    <property type="entry name" value="YkvP_N"/>
</dbReference>
<feature type="domain" description="Spore protein YkvP/CgeB glycosyl transferase-like" evidence="2">
    <location>
        <begin position="384"/>
        <end position="518"/>
    </location>
</feature>
<sequence>MNIIFEKAKNGNTTCKIEESNKAKYLYSKYSPEKVSIKKNFNSNSLIIFGLGLGYELKEILDTYSGEIYVIECEKSFVEETMRNKATDQILDKENVHLYIGEQYKDICKIENYCIFYNDKVTDLYKEFYYEVFNFIQNKNRDIKSKKIMVFDHVTIARDCMEAFEKLGYKVIRLKNIREYKVEEIFNFIREYLPDYVFTINFISALSNVCSSIGVKYISWTVDIPDYSFYKEEVFNSVNYLFHFDEGIISEIKNLGVKNAYYLPQAANTNRLDNVKADDNAFLKYSCDASFVGNTIMKNEFNSIANDLKDEELNTIDAIFNLQKKCLNQNKIDENLNDDLVEKLKKFFSKEKMPLMSDRRFMYFILSRKFDELQRIGMAKVISEKFDFKVYGDSLWGRVFHDNKVYIGNAEHYLEMPLVFKFSKVNINLIRSSFESGLPMRVFDIMGSKGFMASSYKKDLEKFFVDGKDMVVYRDFKDLSDIIKYYICHEDERVRIAESGYEKVKKYHNYEVRLKDMMNIVEKNSYK</sequence>
<dbReference type="STRING" id="272562.CA_C2193"/>
<evidence type="ECO:0000259" key="2">
    <source>
        <dbReference type="Pfam" id="PF13524"/>
    </source>
</evidence>
<proteinExistence type="predicted"/>
<dbReference type="OrthoDB" id="1938560at2"/>
<feature type="domain" description="Spore protein YkvP N-terminal" evidence="1">
    <location>
        <begin position="219"/>
        <end position="295"/>
    </location>
</feature>
<dbReference type="PIR" id="C97170">
    <property type="entry name" value="C97170"/>
</dbReference>
<organism evidence="3 4">
    <name type="scientific">Clostridium acetobutylicum (strain ATCC 824 / DSM 792 / JCM 1419 / IAM 19013 / LMG 5710 / NBRC 13948 / NRRL B-527 / VKM B-1787 / 2291 / W)</name>
    <dbReference type="NCBI Taxonomy" id="272562"/>
    <lineage>
        <taxon>Bacteria</taxon>
        <taxon>Bacillati</taxon>
        <taxon>Bacillota</taxon>
        <taxon>Clostridia</taxon>
        <taxon>Eubacteriales</taxon>
        <taxon>Clostridiaceae</taxon>
        <taxon>Clostridium</taxon>
    </lineage>
</organism>
<dbReference type="eggNOG" id="COG4641">
    <property type="taxonomic scope" value="Bacteria"/>
</dbReference>
<evidence type="ECO:0000313" key="3">
    <source>
        <dbReference type="EMBL" id="AAK80150.1"/>
    </source>
</evidence>